<dbReference type="STRING" id="1122206.SAMN02745753_03491"/>
<dbReference type="AlphaFoldDB" id="A0A1M5I2V4"/>
<evidence type="ECO:0000256" key="1">
    <source>
        <dbReference type="SAM" id="MobiDB-lite"/>
    </source>
</evidence>
<proteinExistence type="predicted"/>
<sequence>MRNSINPKHEASRESISRDVEAFLAKQSVTVIPSGVSGQDALTGKRRSEFTINGRASTGAKKKPTKPKKVKNG</sequence>
<evidence type="ECO:0000313" key="2">
    <source>
        <dbReference type="EMBL" id="SHG22614.1"/>
    </source>
</evidence>
<protein>
    <submittedName>
        <fullName evidence="2">Uncharacterized protein</fullName>
    </submittedName>
</protein>
<name>A0A1M5I2V4_9GAMM</name>
<evidence type="ECO:0000313" key="3">
    <source>
        <dbReference type="Proteomes" id="UP000184517"/>
    </source>
</evidence>
<dbReference type="RefSeq" id="WP_072840946.1">
    <property type="nucleotide sequence ID" value="NZ_FQVF01000018.1"/>
</dbReference>
<dbReference type="EMBL" id="FQVF01000018">
    <property type="protein sequence ID" value="SHG22614.1"/>
    <property type="molecule type" value="Genomic_DNA"/>
</dbReference>
<accession>A0A1M5I2V4</accession>
<reference evidence="3" key="1">
    <citation type="submission" date="2016-11" db="EMBL/GenBank/DDBJ databases">
        <authorList>
            <person name="Varghese N."/>
            <person name="Submissions S."/>
        </authorList>
    </citation>
    <scope>NUCLEOTIDE SEQUENCE [LARGE SCALE GENOMIC DNA]</scope>
    <source>
        <strain evidence="3">DSM 16579</strain>
    </source>
</reference>
<keyword evidence="3" id="KW-1185">Reference proteome</keyword>
<feature type="region of interest" description="Disordered" evidence="1">
    <location>
        <begin position="33"/>
        <end position="73"/>
    </location>
</feature>
<feature type="compositionally biased region" description="Basic residues" evidence="1">
    <location>
        <begin position="60"/>
        <end position="73"/>
    </location>
</feature>
<dbReference type="Proteomes" id="UP000184517">
    <property type="component" value="Unassembled WGS sequence"/>
</dbReference>
<gene>
    <name evidence="2" type="ORF">SAMN02745753_03491</name>
</gene>
<organism evidence="2 3">
    <name type="scientific">Marinomonas polaris DSM 16579</name>
    <dbReference type="NCBI Taxonomy" id="1122206"/>
    <lineage>
        <taxon>Bacteria</taxon>
        <taxon>Pseudomonadati</taxon>
        <taxon>Pseudomonadota</taxon>
        <taxon>Gammaproteobacteria</taxon>
        <taxon>Oceanospirillales</taxon>
        <taxon>Oceanospirillaceae</taxon>
        <taxon>Marinomonas</taxon>
    </lineage>
</organism>